<dbReference type="STRING" id="46506.AA415_00251"/>
<dbReference type="AlphaFoldDB" id="A0A108TCZ9"/>
<evidence type="ECO:0000256" key="1">
    <source>
        <dbReference type="ARBA" id="ARBA00022814"/>
    </source>
</evidence>
<accession>A0A108TCZ9</accession>
<proteinExistence type="predicted"/>
<feature type="domain" description="NusG-like N-terminal" evidence="4">
    <location>
        <begin position="27"/>
        <end position="123"/>
    </location>
</feature>
<dbReference type="Gene3D" id="3.30.70.940">
    <property type="entry name" value="NusG, N-terminal domain"/>
    <property type="match status" value="1"/>
</dbReference>
<dbReference type="RefSeq" id="WP_016662914.1">
    <property type="nucleotide sequence ID" value="NZ_CABOGI010000002.1"/>
</dbReference>
<keyword evidence="6" id="KW-1185">Reference proteome</keyword>
<evidence type="ECO:0000256" key="3">
    <source>
        <dbReference type="ARBA" id="ARBA00023163"/>
    </source>
</evidence>
<dbReference type="PANTHER" id="PTHR30265">
    <property type="entry name" value="RHO-INTERACTING TRANSCRIPTION TERMINATION FACTOR NUSG"/>
    <property type="match status" value="1"/>
</dbReference>
<gene>
    <name evidence="5" type="ORF">AA415_00251</name>
</gene>
<dbReference type="InterPro" id="IPR006645">
    <property type="entry name" value="NGN-like_dom"/>
</dbReference>
<sequence length="199" mass="22948">MPGPSDNNQAELQHAPVCQSHKDCQLHWYAVRVTYSRELSLKDYLDKENIENFIPMRYEYVIRNERRVRKLVPAIHNLVFLRSTRSRIDEIKNNPVLNIPVRYIMNRETHQPVIIPDAQMRSFILVAGTYDEAVIYVEPEELKLVKGTKVRITGGVFEGAVGEFVRLRHDRRVVVNIEGVMAVATTFIHSSLIEPIGVI</sequence>
<dbReference type="PATRIC" id="fig|46506.5.peg.263"/>
<dbReference type="SUPFAM" id="SSF82679">
    <property type="entry name" value="N-utilization substance G protein NusG, N-terminal domain"/>
    <property type="match status" value="1"/>
</dbReference>
<evidence type="ECO:0000313" key="6">
    <source>
        <dbReference type="Proteomes" id="UP000056419"/>
    </source>
</evidence>
<keyword evidence="1" id="KW-0889">Transcription antitermination</keyword>
<protein>
    <submittedName>
        <fullName evidence="5">NusG-like transcription termination factor</fullName>
    </submittedName>
</protein>
<dbReference type="NCBIfam" id="NF033644">
    <property type="entry name" value="antiterm_UpxY"/>
    <property type="match status" value="1"/>
</dbReference>
<comment type="caution">
    <text evidence="5">The sequence shown here is derived from an EMBL/GenBank/DDBJ whole genome shotgun (WGS) entry which is preliminary data.</text>
</comment>
<dbReference type="InterPro" id="IPR043425">
    <property type="entry name" value="NusG-like"/>
</dbReference>
<keyword evidence="3" id="KW-0804">Transcription</keyword>
<dbReference type="Pfam" id="PF02357">
    <property type="entry name" value="NusG"/>
    <property type="match status" value="1"/>
</dbReference>
<dbReference type="PANTHER" id="PTHR30265:SF4">
    <property type="entry name" value="KOW MOTIF FAMILY PROTEIN, EXPRESSED"/>
    <property type="match status" value="1"/>
</dbReference>
<dbReference type="InterPro" id="IPR036735">
    <property type="entry name" value="NGN_dom_sf"/>
</dbReference>
<dbReference type="Proteomes" id="UP000056419">
    <property type="component" value="Unassembled WGS sequence"/>
</dbReference>
<dbReference type="EMBL" id="LRGC01000001">
    <property type="protein sequence ID" value="KWR57710.1"/>
    <property type="molecule type" value="Genomic_DNA"/>
</dbReference>
<dbReference type="InterPro" id="IPR008991">
    <property type="entry name" value="Translation_prot_SH3-like_sf"/>
</dbReference>
<organism evidence="5 6">
    <name type="scientific">Bacteroides stercoris</name>
    <dbReference type="NCBI Taxonomy" id="46506"/>
    <lineage>
        <taxon>Bacteria</taxon>
        <taxon>Pseudomonadati</taxon>
        <taxon>Bacteroidota</taxon>
        <taxon>Bacteroidia</taxon>
        <taxon>Bacteroidales</taxon>
        <taxon>Bacteroidaceae</taxon>
        <taxon>Bacteroides</taxon>
    </lineage>
</organism>
<evidence type="ECO:0000313" key="5">
    <source>
        <dbReference type="EMBL" id="KWR57710.1"/>
    </source>
</evidence>
<evidence type="ECO:0000259" key="4">
    <source>
        <dbReference type="Pfam" id="PF02357"/>
    </source>
</evidence>
<dbReference type="CDD" id="cd09895">
    <property type="entry name" value="NGN_SP_UpxY"/>
    <property type="match status" value="1"/>
</dbReference>
<dbReference type="SUPFAM" id="SSF50104">
    <property type="entry name" value="Translation proteins SH3-like domain"/>
    <property type="match status" value="1"/>
</dbReference>
<keyword evidence="2" id="KW-0805">Transcription regulation</keyword>
<evidence type="ECO:0000256" key="2">
    <source>
        <dbReference type="ARBA" id="ARBA00023015"/>
    </source>
</evidence>
<dbReference type="GO" id="GO:0031564">
    <property type="term" value="P:transcription antitermination"/>
    <property type="evidence" value="ECO:0007669"/>
    <property type="project" value="UniProtKB-KW"/>
</dbReference>
<dbReference type="GeneID" id="31796601"/>
<reference evidence="5 6" key="1">
    <citation type="journal article" date="2016" name="BMC Genomics">
        <title>Type VI secretion systems of human gut Bacteroidales segregate into three genetic architectures, two of which are contained on mobile genetic elements.</title>
        <authorList>
            <person name="Coyne M.J."/>
            <person name="Roelofs K.G."/>
            <person name="Comstock L.E."/>
        </authorList>
    </citation>
    <scope>NUCLEOTIDE SEQUENCE [LARGE SCALE GENOMIC DNA]</scope>
    <source>
        <strain evidence="5 6">CL09T03C01</strain>
    </source>
</reference>
<name>A0A108TCZ9_BACSE</name>
<dbReference type="GO" id="GO:0006354">
    <property type="term" value="P:DNA-templated transcription elongation"/>
    <property type="evidence" value="ECO:0007669"/>
    <property type="project" value="InterPro"/>
</dbReference>